<dbReference type="EMBL" id="CP001825">
    <property type="protein sequence ID" value="ACZ41444.1"/>
    <property type="molecule type" value="Genomic_DNA"/>
</dbReference>
<dbReference type="Proteomes" id="UP000000323">
    <property type="component" value="Chromosome 1"/>
</dbReference>
<evidence type="ECO:0000313" key="1">
    <source>
        <dbReference type="EMBL" id="ACZ41444.1"/>
    </source>
</evidence>
<dbReference type="STRING" id="525904.Tter_0525"/>
<protein>
    <submittedName>
        <fullName evidence="1">Uncharacterized protein</fullName>
    </submittedName>
</protein>
<gene>
    <name evidence="1" type="ordered locus">Tter_0525</name>
</gene>
<reference evidence="2" key="1">
    <citation type="journal article" date="2010" name="Stand. Genomic Sci.">
        <title>Complete genome sequence of 'Thermobaculum terrenum' type strain (YNP1).</title>
        <authorList>
            <person name="Kiss H."/>
            <person name="Cleland D."/>
            <person name="Lapidus A."/>
            <person name="Lucas S."/>
            <person name="Glavina Del Rio T."/>
            <person name="Nolan M."/>
            <person name="Tice H."/>
            <person name="Han C."/>
            <person name="Goodwin L."/>
            <person name="Pitluck S."/>
            <person name="Liolios K."/>
            <person name="Ivanova N."/>
            <person name="Mavromatis K."/>
            <person name="Ovchinnikova G."/>
            <person name="Pati A."/>
            <person name="Chen A."/>
            <person name="Palaniappan K."/>
            <person name="Land M."/>
            <person name="Hauser L."/>
            <person name="Chang Y."/>
            <person name="Jeffries C."/>
            <person name="Lu M."/>
            <person name="Brettin T."/>
            <person name="Detter J."/>
            <person name="Goker M."/>
            <person name="Tindall B."/>
            <person name="Beck B."/>
            <person name="McDermott T."/>
            <person name="Woyke T."/>
            <person name="Bristow J."/>
            <person name="Eisen J."/>
            <person name="Markowitz V."/>
            <person name="Hugenholtz P."/>
            <person name="Kyrpides N."/>
            <person name="Klenk H."/>
            <person name="Cheng J."/>
        </authorList>
    </citation>
    <scope>NUCLEOTIDE SEQUENCE [LARGE SCALE GENOMIC DNA]</scope>
    <source>
        <strain evidence="2">ATCC BAA-798 / YNP1</strain>
    </source>
</reference>
<sequence length="93" mass="10174">MTLRSGIRLWRCFLRSNPREWVEARGTSGPARLQSIVGQAASSGPDTSLPGHTQALIYLLLITPQRRVTSSPQAPCTPLTTDPFEAIPDFPIT</sequence>
<dbReference type="KEGG" id="ttr:Tter_0525"/>
<dbReference type="HOGENOM" id="CLU_2398628_0_0_0"/>
<proteinExistence type="predicted"/>
<keyword evidence="2" id="KW-1185">Reference proteome</keyword>
<dbReference type="AlphaFoldDB" id="D1CET8"/>
<name>D1CET8_THET1</name>
<accession>D1CET8</accession>
<organism evidence="1 2">
    <name type="scientific">Thermobaculum terrenum (strain ATCC BAA-798 / CCMEE 7001 / YNP1)</name>
    <dbReference type="NCBI Taxonomy" id="525904"/>
    <lineage>
        <taxon>Bacteria</taxon>
        <taxon>Bacillati</taxon>
        <taxon>Chloroflexota</taxon>
        <taxon>Chloroflexia</taxon>
        <taxon>Candidatus Thermobaculales</taxon>
        <taxon>Candidatus Thermobaculaceae</taxon>
        <taxon>Thermobaculum</taxon>
    </lineage>
</organism>
<dbReference type="RefSeq" id="WP_012874479.1">
    <property type="nucleotide sequence ID" value="NC_013525.1"/>
</dbReference>
<evidence type="ECO:0000313" key="2">
    <source>
        <dbReference type="Proteomes" id="UP000000323"/>
    </source>
</evidence>